<evidence type="ECO:0008006" key="3">
    <source>
        <dbReference type="Google" id="ProtNLM"/>
    </source>
</evidence>
<dbReference type="PANTHER" id="PTHR10779">
    <property type="entry name" value="DYNEIN LIGHT CHAIN ROADBLOCK"/>
    <property type="match status" value="1"/>
</dbReference>
<evidence type="ECO:0000313" key="1">
    <source>
        <dbReference type="EMBL" id="KAL0811757.1"/>
    </source>
</evidence>
<dbReference type="Proteomes" id="UP001549921">
    <property type="component" value="Unassembled WGS sequence"/>
</dbReference>
<dbReference type="SUPFAM" id="SSF103196">
    <property type="entry name" value="Roadblock/LC7 domain"/>
    <property type="match status" value="1"/>
</dbReference>
<evidence type="ECO:0000313" key="2">
    <source>
        <dbReference type="Proteomes" id="UP001549921"/>
    </source>
</evidence>
<dbReference type="Gene3D" id="3.30.450.30">
    <property type="entry name" value="Dynein light chain 2a, cytoplasmic"/>
    <property type="match status" value="1"/>
</dbReference>
<gene>
    <name evidence="1" type="ORF">ABMA28_009190</name>
</gene>
<name>A0ABD0SD19_LOXSC</name>
<reference evidence="1 2" key="1">
    <citation type="submission" date="2024-06" db="EMBL/GenBank/DDBJ databases">
        <title>A chromosome-level genome assembly of beet webworm, Loxostege sticticalis.</title>
        <authorList>
            <person name="Zhang Y."/>
        </authorList>
    </citation>
    <scope>NUCLEOTIDE SEQUENCE [LARGE SCALE GENOMIC DNA]</scope>
    <source>
        <strain evidence="1">AQ028</strain>
        <tissue evidence="1">Male pupae</tissue>
    </source>
</reference>
<comment type="caution">
    <text evidence="1">The sequence shown here is derived from an EMBL/GenBank/DDBJ whole genome shotgun (WGS) entry which is preliminary data.</text>
</comment>
<organism evidence="1 2">
    <name type="scientific">Loxostege sticticalis</name>
    <name type="common">Beet webworm moth</name>
    <dbReference type="NCBI Taxonomy" id="481309"/>
    <lineage>
        <taxon>Eukaryota</taxon>
        <taxon>Metazoa</taxon>
        <taxon>Ecdysozoa</taxon>
        <taxon>Arthropoda</taxon>
        <taxon>Hexapoda</taxon>
        <taxon>Insecta</taxon>
        <taxon>Pterygota</taxon>
        <taxon>Neoptera</taxon>
        <taxon>Endopterygota</taxon>
        <taxon>Lepidoptera</taxon>
        <taxon>Glossata</taxon>
        <taxon>Ditrysia</taxon>
        <taxon>Pyraloidea</taxon>
        <taxon>Crambidae</taxon>
        <taxon>Pyraustinae</taxon>
        <taxon>Loxostege</taxon>
    </lineage>
</organism>
<proteinExistence type="predicted"/>
<sequence>MKIITNLIKDYKDQWLINTTVVINEANPIIDRIMDDDSVAGVIMTNKEGAPILTNISTTRATNYGLKLNRFGAMTQIYIKELDPFDEVLAVRFHTKKVEVMLAPHPEFNIIVIQQPRPNAKKHTNKENMLHPRIGCECLMRVRYGQCGLLTFQVQ</sequence>
<dbReference type="AlphaFoldDB" id="A0ABD0SD19"/>
<accession>A0ABD0SD19</accession>
<dbReference type="EMBL" id="JBEDNZ010000023">
    <property type="protein sequence ID" value="KAL0811757.1"/>
    <property type="molecule type" value="Genomic_DNA"/>
</dbReference>
<protein>
    <recommendedName>
        <fullName evidence="3">Roadblock/LAMTOR2 domain-containing protein</fullName>
    </recommendedName>
</protein>